<keyword evidence="3" id="KW-1185">Reference proteome</keyword>
<gene>
    <name evidence="2" type="ORF">EVG20_g3103</name>
</gene>
<proteinExistence type="predicted"/>
<comment type="caution">
    <text evidence="2">The sequence shown here is derived from an EMBL/GenBank/DDBJ whole genome shotgun (WGS) entry which is preliminary data.</text>
</comment>
<evidence type="ECO:0000313" key="2">
    <source>
        <dbReference type="EMBL" id="TFY69571.1"/>
    </source>
</evidence>
<dbReference type="AlphaFoldDB" id="A0A4Y9Z6Y6"/>
<name>A0A4Y9Z6Y6_9AGAM</name>
<evidence type="ECO:0000313" key="3">
    <source>
        <dbReference type="Proteomes" id="UP000298327"/>
    </source>
</evidence>
<dbReference type="EMBL" id="SEOQ01000134">
    <property type="protein sequence ID" value="TFY69571.1"/>
    <property type="molecule type" value="Genomic_DNA"/>
</dbReference>
<dbReference type="Proteomes" id="UP000298327">
    <property type="component" value="Unassembled WGS sequence"/>
</dbReference>
<organism evidence="2 3">
    <name type="scientific">Dentipellis fragilis</name>
    <dbReference type="NCBI Taxonomy" id="205917"/>
    <lineage>
        <taxon>Eukaryota</taxon>
        <taxon>Fungi</taxon>
        <taxon>Dikarya</taxon>
        <taxon>Basidiomycota</taxon>
        <taxon>Agaricomycotina</taxon>
        <taxon>Agaricomycetes</taxon>
        <taxon>Russulales</taxon>
        <taxon>Hericiaceae</taxon>
        <taxon>Dentipellis</taxon>
    </lineage>
</organism>
<evidence type="ECO:0000256" key="1">
    <source>
        <dbReference type="SAM" id="MobiDB-lite"/>
    </source>
</evidence>
<sequence length="111" mass="11695">MISTIVHWTGGSLRPGGHPGYRNAAGVRTDRVSANKELGRELALGLAACAAPCSPLLTADARRRANVDSYHPVTPSGTRPPPGRDVSGLDLPMEHGSSGWKLGMEIEVRGQ</sequence>
<protein>
    <submittedName>
        <fullName evidence="2">Uncharacterized protein</fullName>
    </submittedName>
</protein>
<feature type="region of interest" description="Disordered" evidence="1">
    <location>
        <begin position="68"/>
        <end position="98"/>
    </location>
</feature>
<reference evidence="2 3" key="1">
    <citation type="submission" date="2019-02" db="EMBL/GenBank/DDBJ databases">
        <title>Genome sequencing of the rare red list fungi Dentipellis fragilis.</title>
        <authorList>
            <person name="Buettner E."/>
            <person name="Kellner H."/>
        </authorList>
    </citation>
    <scope>NUCLEOTIDE SEQUENCE [LARGE SCALE GENOMIC DNA]</scope>
    <source>
        <strain evidence="2 3">DSM 105465</strain>
    </source>
</reference>
<accession>A0A4Y9Z6Y6</accession>